<feature type="region of interest" description="Disordered" evidence="1">
    <location>
        <begin position="1"/>
        <end position="71"/>
    </location>
</feature>
<accession>A0A426ZFE7</accession>
<protein>
    <submittedName>
        <fullName evidence="2">Uncharacterized protein</fullName>
    </submittedName>
</protein>
<dbReference type="Proteomes" id="UP000287651">
    <property type="component" value="Unassembled WGS sequence"/>
</dbReference>
<evidence type="ECO:0000313" key="3">
    <source>
        <dbReference type="Proteomes" id="UP000287651"/>
    </source>
</evidence>
<evidence type="ECO:0000313" key="2">
    <source>
        <dbReference type="EMBL" id="RRT62694.1"/>
    </source>
</evidence>
<proteinExistence type="predicted"/>
<reference evidence="2 3" key="1">
    <citation type="journal article" date="2014" name="Agronomy (Basel)">
        <title>A Draft Genome Sequence for Ensete ventricosum, the Drought-Tolerant Tree Against Hunger.</title>
        <authorList>
            <person name="Harrison J."/>
            <person name="Moore K.A."/>
            <person name="Paszkiewicz K."/>
            <person name="Jones T."/>
            <person name="Grant M."/>
            <person name="Ambacheew D."/>
            <person name="Muzemil S."/>
            <person name="Studholme D.J."/>
        </authorList>
    </citation>
    <scope>NUCLEOTIDE SEQUENCE [LARGE SCALE GENOMIC DNA]</scope>
</reference>
<dbReference type="AlphaFoldDB" id="A0A426ZFE7"/>
<name>A0A426ZFE7_ENSVE</name>
<sequence length="71" mass="7838">MLTSPQMAEQASMRPVVIMARRRPRTRRSGRGRGSGGTGSNEEERESAESDDRLCELKSHKKGMAAFGETN</sequence>
<organism evidence="2 3">
    <name type="scientific">Ensete ventricosum</name>
    <name type="common">Abyssinian banana</name>
    <name type="synonym">Musa ensete</name>
    <dbReference type="NCBI Taxonomy" id="4639"/>
    <lineage>
        <taxon>Eukaryota</taxon>
        <taxon>Viridiplantae</taxon>
        <taxon>Streptophyta</taxon>
        <taxon>Embryophyta</taxon>
        <taxon>Tracheophyta</taxon>
        <taxon>Spermatophyta</taxon>
        <taxon>Magnoliopsida</taxon>
        <taxon>Liliopsida</taxon>
        <taxon>Zingiberales</taxon>
        <taxon>Musaceae</taxon>
        <taxon>Ensete</taxon>
    </lineage>
</organism>
<feature type="compositionally biased region" description="Basic and acidic residues" evidence="1">
    <location>
        <begin position="47"/>
        <end position="58"/>
    </location>
</feature>
<evidence type="ECO:0000256" key="1">
    <source>
        <dbReference type="SAM" id="MobiDB-lite"/>
    </source>
</evidence>
<comment type="caution">
    <text evidence="2">The sequence shown here is derived from an EMBL/GenBank/DDBJ whole genome shotgun (WGS) entry which is preliminary data.</text>
</comment>
<gene>
    <name evidence="2" type="ORF">B296_00029754</name>
</gene>
<feature type="compositionally biased region" description="Basic residues" evidence="1">
    <location>
        <begin position="20"/>
        <end position="31"/>
    </location>
</feature>
<dbReference type="EMBL" id="AMZH03006889">
    <property type="protein sequence ID" value="RRT62694.1"/>
    <property type="molecule type" value="Genomic_DNA"/>
</dbReference>